<gene>
    <name evidence="2" type="ORF">HK097_010033</name>
</gene>
<feature type="compositionally biased region" description="Basic and acidic residues" evidence="1">
    <location>
        <begin position="159"/>
        <end position="168"/>
    </location>
</feature>
<reference evidence="2" key="1">
    <citation type="submission" date="2020-05" db="EMBL/GenBank/DDBJ databases">
        <title>Phylogenomic resolution of chytrid fungi.</title>
        <authorList>
            <person name="Stajich J.E."/>
            <person name="Amses K."/>
            <person name="Simmons R."/>
            <person name="Seto K."/>
            <person name="Myers J."/>
            <person name="Bonds A."/>
            <person name="Quandt C.A."/>
            <person name="Barry K."/>
            <person name="Liu P."/>
            <person name="Grigoriev I."/>
            <person name="Longcore J.E."/>
            <person name="James T.Y."/>
        </authorList>
    </citation>
    <scope>NUCLEOTIDE SEQUENCE</scope>
    <source>
        <strain evidence="2">JEL0318</strain>
    </source>
</reference>
<feature type="region of interest" description="Disordered" evidence="1">
    <location>
        <begin position="113"/>
        <end position="168"/>
    </location>
</feature>
<sequence length="168" mass="19310">MLYSTDYDFDVPQVSLTNPDFNLAFNILSNPSRPDSRLVVTSGGEGNFAMLSLNQHRYMEWAGPTLSDTEARIKALEDFRELLRAHYLAIDNGLLPPSLHVFPQKKPRKRRLWFRKRRRPISGGGERKNDQSDNESKDKEEGEKSQDEKENVVKSVVVDIKHLPEEKA</sequence>
<accession>A0AAD5SBC9</accession>
<evidence type="ECO:0000256" key="1">
    <source>
        <dbReference type="SAM" id="MobiDB-lite"/>
    </source>
</evidence>
<dbReference type="EMBL" id="JADGJD010000710">
    <property type="protein sequence ID" value="KAJ3048976.1"/>
    <property type="molecule type" value="Genomic_DNA"/>
</dbReference>
<dbReference type="Proteomes" id="UP001212841">
    <property type="component" value="Unassembled WGS sequence"/>
</dbReference>
<proteinExistence type="predicted"/>
<keyword evidence="3" id="KW-1185">Reference proteome</keyword>
<evidence type="ECO:0000313" key="2">
    <source>
        <dbReference type="EMBL" id="KAJ3048976.1"/>
    </source>
</evidence>
<protein>
    <submittedName>
        <fullName evidence="2">Uncharacterized protein</fullName>
    </submittedName>
</protein>
<name>A0AAD5SBC9_9FUNG</name>
<dbReference type="AlphaFoldDB" id="A0AAD5SBC9"/>
<evidence type="ECO:0000313" key="3">
    <source>
        <dbReference type="Proteomes" id="UP001212841"/>
    </source>
</evidence>
<feature type="compositionally biased region" description="Basic and acidic residues" evidence="1">
    <location>
        <begin position="125"/>
        <end position="152"/>
    </location>
</feature>
<comment type="caution">
    <text evidence="2">The sequence shown here is derived from an EMBL/GenBank/DDBJ whole genome shotgun (WGS) entry which is preliminary data.</text>
</comment>
<organism evidence="2 3">
    <name type="scientific">Rhizophlyctis rosea</name>
    <dbReference type="NCBI Taxonomy" id="64517"/>
    <lineage>
        <taxon>Eukaryota</taxon>
        <taxon>Fungi</taxon>
        <taxon>Fungi incertae sedis</taxon>
        <taxon>Chytridiomycota</taxon>
        <taxon>Chytridiomycota incertae sedis</taxon>
        <taxon>Chytridiomycetes</taxon>
        <taxon>Rhizophlyctidales</taxon>
        <taxon>Rhizophlyctidaceae</taxon>
        <taxon>Rhizophlyctis</taxon>
    </lineage>
</organism>